<dbReference type="InterPro" id="IPR011021">
    <property type="entry name" value="Arrestin-like_N"/>
</dbReference>
<dbReference type="Proteomes" id="UP000828390">
    <property type="component" value="Unassembled WGS sequence"/>
</dbReference>
<keyword evidence="4" id="KW-1185">Reference proteome</keyword>
<comment type="caution">
    <text evidence="3">The sequence shown here is derived from an EMBL/GenBank/DDBJ whole genome shotgun (WGS) entry which is preliminary data.</text>
</comment>
<protein>
    <recommendedName>
        <fullName evidence="2">Arrestin-like N-terminal domain-containing protein</fullName>
    </recommendedName>
</protein>
<organism evidence="3 4">
    <name type="scientific">Dreissena polymorpha</name>
    <name type="common">Zebra mussel</name>
    <name type="synonym">Mytilus polymorpha</name>
    <dbReference type="NCBI Taxonomy" id="45954"/>
    <lineage>
        <taxon>Eukaryota</taxon>
        <taxon>Metazoa</taxon>
        <taxon>Spiralia</taxon>
        <taxon>Lophotrochozoa</taxon>
        <taxon>Mollusca</taxon>
        <taxon>Bivalvia</taxon>
        <taxon>Autobranchia</taxon>
        <taxon>Heteroconchia</taxon>
        <taxon>Euheterodonta</taxon>
        <taxon>Imparidentia</taxon>
        <taxon>Neoheterodontei</taxon>
        <taxon>Myida</taxon>
        <taxon>Dreissenoidea</taxon>
        <taxon>Dreissenidae</taxon>
        <taxon>Dreissena</taxon>
    </lineage>
</organism>
<accession>A0A9D4EQF7</accession>
<feature type="domain" description="Arrestin-like N-terminal" evidence="2">
    <location>
        <begin position="7"/>
        <end position="57"/>
    </location>
</feature>
<name>A0A9D4EQF7_DREPO</name>
<evidence type="ECO:0000313" key="3">
    <source>
        <dbReference type="EMBL" id="KAH3783931.1"/>
    </source>
</evidence>
<reference evidence="3" key="2">
    <citation type="submission" date="2020-11" db="EMBL/GenBank/DDBJ databases">
        <authorList>
            <person name="McCartney M.A."/>
            <person name="Auch B."/>
            <person name="Kono T."/>
            <person name="Mallez S."/>
            <person name="Becker A."/>
            <person name="Gohl D.M."/>
            <person name="Silverstein K.A.T."/>
            <person name="Koren S."/>
            <person name="Bechman K.B."/>
            <person name="Herman A."/>
            <person name="Abrahante J.E."/>
            <person name="Garbe J."/>
        </authorList>
    </citation>
    <scope>NUCLEOTIDE SEQUENCE</scope>
    <source>
        <strain evidence="3">Duluth1</strain>
        <tissue evidence="3">Whole animal</tissue>
    </source>
</reference>
<evidence type="ECO:0000256" key="1">
    <source>
        <dbReference type="ARBA" id="ARBA00005298"/>
    </source>
</evidence>
<dbReference type="Gene3D" id="2.60.40.640">
    <property type="match status" value="1"/>
</dbReference>
<dbReference type="SUPFAM" id="SSF81296">
    <property type="entry name" value="E set domains"/>
    <property type="match status" value="1"/>
</dbReference>
<gene>
    <name evidence="3" type="ORF">DPMN_161881</name>
</gene>
<reference evidence="3" key="1">
    <citation type="journal article" date="2019" name="bioRxiv">
        <title>The Genome of the Zebra Mussel, Dreissena polymorpha: A Resource for Invasive Species Research.</title>
        <authorList>
            <person name="McCartney M.A."/>
            <person name="Auch B."/>
            <person name="Kono T."/>
            <person name="Mallez S."/>
            <person name="Zhang Y."/>
            <person name="Obille A."/>
            <person name="Becker A."/>
            <person name="Abrahante J.E."/>
            <person name="Garbe J."/>
            <person name="Badalamenti J.P."/>
            <person name="Herman A."/>
            <person name="Mangelson H."/>
            <person name="Liachko I."/>
            <person name="Sullivan S."/>
            <person name="Sone E.D."/>
            <person name="Koren S."/>
            <person name="Silverstein K.A.T."/>
            <person name="Beckman K.B."/>
            <person name="Gohl D.M."/>
        </authorList>
    </citation>
    <scope>NUCLEOTIDE SEQUENCE</scope>
    <source>
        <strain evidence="3">Duluth1</strain>
        <tissue evidence="3">Whole animal</tissue>
    </source>
</reference>
<sequence length="60" mass="6834">MPKRSLHVLIDNLKTVYFPGDTITGRVQFDVDVALTVKSIVLKFVGWAHVHWTGDNKRRG</sequence>
<dbReference type="InterPro" id="IPR014756">
    <property type="entry name" value="Ig_E-set"/>
</dbReference>
<dbReference type="EMBL" id="JAIWYP010000008">
    <property type="protein sequence ID" value="KAH3783931.1"/>
    <property type="molecule type" value="Genomic_DNA"/>
</dbReference>
<comment type="similarity">
    <text evidence="1">Belongs to the arrestin family.</text>
</comment>
<dbReference type="AlphaFoldDB" id="A0A9D4EQF7"/>
<dbReference type="InterPro" id="IPR014752">
    <property type="entry name" value="Arrestin-like_C"/>
</dbReference>
<evidence type="ECO:0000313" key="4">
    <source>
        <dbReference type="Proteomes" id="UP000828390"/>
    </source>
</evidence>
<proteinExistence type="inferred from homology"/>
<evidence type="ECO:0000259" key="2">
    <source>
        <dbReference type="Pfam" id="PF00339"/>
    </source>
</evidence>
<dbReference type="Pfam" id="PF00339">
    <property type="entry name" value="Arrestin_N"/>
    <property type="match status" value="1"/>
</dbReference>